<feature type="compositionally biased region" description="Low complexity" evidence="1">
    <location>
        <begin position="316"/>
        <end position="326"/>
    </location>
</feature>
<feature type="domain" description="Cell wall hydrolase SleB" evidence="2">
    <location>
        <begin position="119"/>
        <end position="228"/>
    </location>
</feature>
<protein>
    <submittedName>
        <fullName evidence="3">Cell wall hydrolase</fullName>
    </submittedName>
</protein>
<reference evidence="3 4" key="1">
    <citation type="submission" date="2020-08" db="EMBL/GenBank/DDBJ databases">
        <title>Genome sequence of Sphingomonas sediminicola KACC 15039T.</title>
        <authorList>
            <person name="Hyun D.-W."/>
            <person name="Bae J.-W."/>
        </authorList>
    </citation>
    <scope>NUCLEOTIDE SEQUENCE [LARGE SCALE GENOMIC DNA]</scope>
    <source>
        <strain evidence="3 4">KACC 15039</strain>
    </source>
</reference>
<evidence type="ECO:0000256" key="1">
    <source>
        <dbReference type="SAM" id="MobiDB-lite"/>
    </source>
</evidence>
<dbReference type="Proteomes" id="UP000516105">
    <property type="component" value="Chromosome"/>
</dbReference>
<evidence type="ECO:0000313" key="4">
    <source>
        <dbReference type="Proteomes" id="UP000516105"/>
    </source>
</evidence>
<organism evidence="3 4">
    <name type="scientific">Sphingomonas sediminicola</name>
    <dbReference type="NCBI Taxonomy" id="386874"/>
    <lineage>
        <taxon>Bacteria</taxon>
        <taxon>Pseudomonadati</taxon>
        <taxon>Pseudomonadota</taxon>
        <taxon>Alphaproteobacteria</taxon>
        <taxon>Sphingomonadales</taxon>
        <taxon>Sphingomonadaceae</taxon>
        <taxon>Sphingomonas</taxon>
    </lineage>
</organism>
<dbReference type="Gene3D" id="1.10.10.2520">
    <property type="entry name" value="Cell wall hydrolase SleB, domain 1"/>
    <property type="match status" value="1"/>
</dbReference>
<accession>A0ABX6T8E6</accession>
<dbReference type="RefSeq" id="WP_187709085.1">
    <property type="nucleotide sequence ID" value="NZ_CP060782.1"/>
</dbReference>
<dbReference type="EMBL" id="CP060782">
    <property type="protein sequence ID" value="QNP46132.1"/>
    <property type="molecule type" value="Genomic_DNA"/>
</dbReference>
<keyword evidence="3" id="KW-0378">Hydrolase</keyword>
<sequence>MEKAPAPALVHFRRNRRSSPLPHHRGSDPALAIRVTTIRNRALEQAIRTFEIGDGEIEHPAPDLLRPISPEEALAENSKREFSERPDSAAAAFTLKADSTSRERALECLTQAVYYEAAGDGADGERAVAQVVLNRMRHPAYPASVCGVVYQGSDRPVGCQFTFTCDGSLARIPIPALWKQAQRIASQALAGKVFAPVGHSTHYHADYVLPYWADSLDKSVQIGRHIFYRLKGGLGAINAFRQRYSGAEPLPPSPTTVEVALDAVQNAGPMLSGPTVEDPLRVSAGDLITSGEPKPQLVADALQGTLLVDGEPSAPPTSSKPTSKTTQGCPDDGAKRMKALSSNDLRVQGTGAGC</sequence>
<name>A0ABX6T8E6_9SPHN</name>
<evidence type="ECO:0000259" key="2">
    <source>
        <dbReference type="Pfam" id="PF07486"/>
    </source>
</evidence>
<feature type="region of interest" description="Disordered" evidence="1">
    <location>
        <begin position="1"/>
        <end position="28"/>
    </location>
</feature>
<gene>
    <name evidence="3" type="ORF">H9L14_02405</name>
</gene>
<feature type="region of interest" description="Disordered" evidence="1">
    <location>
        <begin position="307"/>
        <end position="354"/>
    </location>
</feature>
<keyword evidence="4" id="KW-1185">Reference proteome</keyword>
<dbReference type="InterPro" id="IPR011105">
    <property type="entry name" value="Cell_wall_hydrolase_SleB"/>
</dbReference>
<dbReference type="Pfam" id="PF07486">
    <property type="entry name" value="Hydrolase_2"/>
    <property type="match status" value="1"/>
</dbReference>
<dbReference type="InterPro" id="IPR042047">
    <property type="entry name" value="SleB_dom1"/>
</dbReference>
<evidence type="ECO:0000313" key="3">
    <source>
        <dbReference type="EMBL" id="QNP46132.1"/>
    </source>
</evidence>
<proteinExistence type="predicted"/>
<dbReference type="GO" id="GO:0016787">
    <property type="term" value="F:hydrolase activity"/>
    <property type="evidence" value="ECO:0007669"/>
    <property type="project" value="UniProtKB-KW"/>
</dbReference>